<accession>A0A2N8U631</accession>
<name>A0A2N8U631_9BASI</name>
<dbReference type="Proteomes" id="UP000239563">
    <property type="component" value="Chromosome I"/>
</dbReference>
<feature type="chain" id="PRO_5014892856" description="Secreted protein" evidence="1">
    <location>
        <begin position="16"/>
        <end position="111"/>
    </location>
</feature>
<dbReference type="EMBL" id="LT795054">
    <property type="protein sequence ID" value="SJX60537.1"/>
    <property type="molecule type" value="Genomic_DNA"/>
</dbReference>
<protein>
    <recommendedName>
        <fullName evidence="4">Secreted protein</fullName>
    </recommendedName>
</protein>
<dbReference type="AlphaFoldDB" id="A0A2N8U631"/>
<proteinExistence type="predicted"/>
<organism evidence="2 3">
    <name type="scientific">Sporisorium reilianum f. sp. reilianum</name>
    <dbReference type="NCBI Taxonomy" id="72559"/>
    <lineage>
        <taxon>Eukaryota</taxon>
        <taxon>Fungi</taxon>
        <taxon>Dikarya</taxon>
        <taxon>Basidiomycota</taxon>
        <taxon>Ustilaginomycotina</taxon>
        <taxon>Ustilaginomycetes</taxon>
        <taxon>Ustilaginales</taxon>
        <taxon>Ustilaginaceae</taxon>
        <taxon>Sporisorium</taxon>
    </lineage>
</organism>
<evidence type="ECO:0000313" key="2">
    <source>
        <dbReference type="EMBL" id="SJX60537.1"/>
    </source>
</evidence>
<evidence type="ECO:0008006" key="4">
    <source>
        <dbReference type="Google" id="ProtNLM"/>
    </source>
</evidence>
<feature type="signal peptide" evidence="1">
    <location>
        <begin position="1"/>
        <end position="15"/>
    </location>
</feature>
<keyword evidence="1" id="KW-0732">Signal</keyword>
<reference evidence="2 3" key="1">
    <citation type="submission" date="2017-02" db="EMBL/GenBank/DDBJ databases">
        <authorList>
            <person name="Peterson S.W."/>
        </authorList>
    </citation>
    <scope>NUCLEOTIDE SEQUENCE [LARGE SCALE GENOMIC DNA]</scope>
    <source>
        <strain evidence="2 3">SRS1_H2-8</strain>
    </source>
</reference>
<evidence type="ECO:0000313" key="3">
    <source>
        <dbReference type="Proteomes" id="UP000239563"/>
    </source>
</evidence>
<evidence type="ECO:0000256" key="1">
    <source>
        <dbReference type="SAM" id="SignalP"/>
    </source>
</evidence>
<sequence>MISSSRTILVRRVLSLVVTCCRQTHNRPCATLGGNTIPLFTTVGTRPLTRPQKTLLGAGAPFIRMLSAIRMFESVVLRNGRATADANLIQREVRKAAVHCADASRTCKCPK</sequence>
<gene>
    <name evidence="2" type="ORF">SRS1_10178</name>
</gene>